<name>A0A1J4RSX9_9BACT</name>
<protein>
    <submittedName>
        <fullName evidence="1">Uncharacterized protein</fullName>
    </submittedName>
</protein>
<evidence type="ECO:0000313" key="1">
    <source>
        <dbReference type="EMBL" id="OIN89498.1"/>
    </source>
</evidence>
<proteinExistence type="predicted"/>
<gene>
    <name evidence="1" type="ORF">AUJ59_01410</name>
</gene>
<reference evidence="1 2" key="1">
    <citation type="journal article" date="2016" name="Environ. Microbiol.">
        <title>Genomic resolution of a cold subsurface aquifer community provides metabolic insights for novel microbes adapted to high CO concentrations.</title>
        <authorList>
            <person name="Probst A.J."/>
            <person name="Castelle C.J."/>
            <person name="Singh A."/>
            <person name="Brown C.T."/>
            <person name="Anantharaman K."/>
            <person name="Sharon I."/>
            <person name="Hug L.A."/>
            <person name="Burstein D."/>
            <person name="Emerson J.B."/>
            <person name="Thomas B.C."/>
            <person name="Banfield J.F."/>
        </authorList>
    </citation>
    <scope>NUCLEOTIDE SEQUENCE [LARGE SCALE GENOMIC DNA]</scope>
    <source>
        <strain evidence="1">CG1_02_47_37</strain>
    </source>
</reference>
<sequence>MWQGVIIEESLKDKSLLDLVKIIKSIESTLESETDKGTFHFHSYELNDKNLDEFIRRAKEVIKSGFYLHLVRNNTMIIILSDKVFKVHRGNPDEFKAIWDFAIQMGIHRDQLPTEHLLDYPFD</sequence>
<organism evidence="1 2">
    <name type="scientific">Candidatus Beckwithbacteria bacterium CG1_02_47_37</name>
    <dbReference type="NCBI Taxonomy" id="1805034"/>
    <lineage>
        <taxon>Bacteria</taxon>
        <taxon>Candidatus Beckwithiibacteriota</taxon>
    </lineage>
</organism>
<dbReference type="Proteomes" id="UP000183144">
    <property type="component" value="Unassembled WGS sequence"/>
</dbReference>
<accession>A0A1J4RSX9</accession>
<dbReference type="AlphaFoldDB" id="A0A1J4RSX9"/>
<comment type="caution">
    <text evidence="1">The sequence shown here is derived from an EMBL/GenBank/DDBJ whole genome shotgun (WGS) entry which is preliminary data.</text>
</comment>
<evidence type="ECO:0000313" key="2">
    <source>
        <dbReference type="Proteomes" id="UP000183144"/>
    </source>
</evidence>
<dbReference type="EMBL" id="MNUI01000027">
    <property type="protein sequence ID" value="OIN89498.1"/>
    <property type="molecule type" value="Genomic_DNA"/>
</dbReference>
<dbReference type="STRING" id="1805034.AUJ59_01410"/>